<keyword evidence="2" id="KW-0677">Repeat</keyword>
<dbReference type="InterPro" id="IPR013098">
    <property type="entry name" value="Ig_I-set"/>
</dbReference>
<keyword evidence="9" id="KW-1185">Reference proteome</keyword>
<evidence type="ECO:0000313" key="8">
    <source>
        <dbReference type="EMBL" id="RNA03685.1"/>
    </source>
</evidence>
<dbReference type="OrthoDB" id="9972932at2759"/>
<dbReference type="InterPro" id="IPR036179">
    <property type="entry name" value="Ig-like_dom_sf"/>
</dbReference>
<sequence>MISVLVLTLMSLAFLQCEIIPRFDMRDKDGIIFDPIVPRAGESMTAKCTVVQLTPGNRKSVSWRLHRQNDGKIFYLATNNDVFQFKNPIQRLWAHHELNSQDWYLHFDPLDRDDIGNLTCFLADTGEEEVSLTRYLDVHSEPIILESSTKDVEVDIGESFNLDCMAQGYPKPNISWIRADSKPLQGGIAKFNDQRLMLRNISMHDRGVYKCIATNLIGSGSEWTLKVSVRFPPSVKCQESVGQAPNFEVDAYMECYAHGYPAPRLSWYKEVDPNNPTALIPLTEKSFKYKFEATIPEPDVCTDCILARITVINVISGDYGTYVLRATSESSLGYMSEGRVRLYQTPECQQSITNPDNKGCRSPPKLN</sequence>
<dbReference type="Gene3D" id="2.60.40.10">
    <property type="entry name" value="Immunoglobulins"/>
    <property type="match status" value="2"/>
</dbReference>
<dbReference type="Pfam" id="PF07679">
    <property type="entry name" value="I-set"/>
    <property type="match status" value="1"/>
</dbReference>
<name>A0A3M7PY30_BRAPC</name>
<evidence type="ECO:0000256" key="1">
    <source>
        <dbReference type="ARBA" id="ARBA00022729"/>
    </source>
</evidence>
<dbReference type="SMART" id="SM00409">
    <property type="entry name" value="IG"/>
    <property type="match status" value="3"/>
</dbReference>
<reference evidence="8 9" key="1">
    <citation type="journal article" date="2018" name="Sci. Rep.">
        <title>Genomic signatures of local adaptation to the degree of environmental predictability in rotifers.</title>
        <authorList>
            <person name="Franch-Gras L."/>
            <person name="Hahn C."/>
            <person name="Garcia-Roger E.M."/>
            <person name="Carmona M.J."/>
            <person name="Serra M."/>
            <person name="Gomez A."/>
        </authorList>
    </citation>
    <scope>NUCLEOTIDE SEQUENCE [LARGE SCALE GENOMIC DNA]</scope>
    <source>
        <strain evidence="8">HYR1</strain>
    </source>
</reference>
<feature type="region of interest" description="Disordered" evidence="5">
    <location>
        <begin position="348"/>
        <end position="367"/>
    </location>
</feature>
<dbReference type="GO" id="GO:0043005">
    <property type="term" value="C:neuron projection"/>
    <property type="evidence" value="ECO:0007669"/>
    <property type="project" value="TreeGrafter"/>
</dbReference>
<dbReference type="SUPFAM" id="SSF48726">
    <property type="entry name" value="Immunoglobulin"/>
    <property type="match status" value="3"/>
</dbReference>
<dbReference type="SMART" id="SM00408">
    <property type="entry name" value="IGc2"/>
    <property type="match status" value="1"/>
</dbReference>
<keyword evidence="4" id="KW-0393">Immunoglobulin domain</keyword>
<feature type="chain" id="PRO_5018314682" evidence="6">
    <location>
        <begin position="18"/>
        <end position="367"/>
    </location>
</feature>
<dbReference type="InterPro" id="IPR007110">
    <property type="entry name" value="Ig-like_dom"/>
</dbReference>
<comment type="caution">
    <text evidence="8">The sequence shown here is derived from an EMBL/GenBank/DDBJ whole genome shotgun (WGS) entry which is preliminary data.</text>
</comment>
<evidence type="ECO:0000256" key="6">
    <source>
        <dbReference type="SAM" id="SignalP"/>
    </source>
</evidence>
<dbReference type="InterPro" id="IPR003599">
    <property type="entry name" value="Ig_sub"/>
</dbReference>
<organism evidence="8 9">
    <name type="scientific">Brachionus plicatilis</name>
    <name type="common">Marine rotifer</name>
    <name type="synonym">Brachionus muelleri</name>
    <dbReference type="NCBI Taxonomy" id="10195"/>
    <lineage>
        <taxon>Eukaryota</taxon>
        <taxon>Metazoa</taxon>
        <taxon>Spiralia</taxon>
        <taxon>Gnathifera</taxon>
        <taxon>Rotifera</taxon>
        <taxon>Eurotatoria</taxon>
        <taxon>Monogononta</taxon>
        <taxon>Pseudotrocha</taxon>
        <taxon>Ploima</taxon>
        <taxon>Brachionidae</taxon>
        <taxon>Brachionus</taxon>
    </lineage>
</organism>
<accession>A0A3M7PY30</accession>
<dbReference type="STRING" id="10195.A0A3M7PY30"/>
<evidence type="ECO:0000313" key="9">
    <source>
        <dbReference type="Proteomes" id="UP000276133"/>
    </source>
</evidence>
<evidence type="ECO:0000256" key="2">
    <source>
        <dbReference type="ARBA" id="ARBA00022737"/>
    </source>
</evidence>
<keyword evidence="1 6" id="KW-0732">Signal</keyword>
<feature type="domain" description="Ig-like" evidence="7">
    <location>
        <begin position="142"/>
        <end position="228"/>
    </location>
</feature>
<proteinExistence type="predicted"/>
<feature type="domain" description="Ig-like" evidence="7">
    <location>
        <begin position="21"/>
        <end position="131"/>
    </location>
</feature>
<dbReference type="PANTHER" id="PTHR12231">
    <property type="entry name" value="CTX-RELATED TYPE I TRANSMEMBRANE PROTEIN"/>
    <property type="match status" value="1"/>
</dbReference>
<evidence type="ECO:0000256" key="5">
    <source>
        <dbReference type="SAM" id="MobiDB-lite"/>
    </source>
</evidence>
<evidence type="ECO:0000259" key="7">
    <source>
        <dbReference type="PROSITE" id="PS50835"/>
    </source>
</evidence>
<dbReference type="AlphaFoldDB" id="A0A3M7PY30"/>
<dbReference type="PROSITE" id="PS50835">
    <property type="entry name" value="IG_LIKE"/>
    <property type="match status" value="2"/>
</dbReference>
<dbReference type="InterPro" id="IPR051170">
    <property type="entry name" value="Neural/epithelial_adhesion"/>
</dbReference>
<dbReference type="EMBL" id="REGN01008390">
    <property type="protein sequence ID" value="RNA03685.1"/>
    <property type="molecule type" value="Genomic_DNA"/>
</dbReference>
<dbReference type="InterPro" id="IPR003598">
    <property type="entry name" value="Ig_sub2"/>
</dbReference>
<gene>
    <name evidence="8" type="ORF">BpHYR1_048078</name>
</gene>
<dbReference type="PANTHER" id="PTHR12231:SF253">
    <property type="entry name" value="DPR-INTERACTING PROTEIN ETA, ISOFORM B-RELATED"/>
    <property type="match status" value="1"/>
</dbReference>
<protein>
    <submittedName>
        <fullName evidence="8">Lachesin</fullName>
    </submittedName>
</protein>
<evidence type="ECO:0000256" key="4">
    <source>
        <dbReference type="ARBA" id="ARBA00023319"/>
    </source>
</evidence>
<evidence type="ECO:0000256" key="3">
    <source>
        <dbReference type="ARBA" id="ARBA00023157"/>
    </source>
</evidence>
<dbReference type="Proteomes" id="UP000276133">
    <property type="component" value="Unassembled WGS sequence"/>
</dbReference>
<dbReference type="InterPro" id="IPR013783">
    <property type="entry name" value="Ig-like_fold"/>
</dbReference>
<feature type="signal peptide" evidence="6">
    <location>
        <begin position="1"/>
        <end position="17"/>
    </location>
</feature>
<keyword evidence="3" id="KW-1015">Disulfide bond</keyword>